<dbReference type="AlphaFoldDB" id="A0A9P8BZK2"/>
<dbReference type="PANTHER" id="PTHR47332:SF4">
    <property type="entry name" value="SET DOMAIN-CONTAINING PROTEIN 5"/>
    <property type="match status" value="1"/>
</dbReference>
<comment type="caution">
    <text evidence="2">The sequence shown here is derived from an EMBL/GenBank/DDBJ whole genome shotgun (WGS) entry which is preliminary data.</text>
</comment>
<dbReference type="SUPFAM" id="SSF82199">
    <property type="entry name" value="SET domain"/>
    <property type="match status" value="1"/>
</dbReference>
<organism evidence="2 3">
    <name type="scientific">Amylocarpus encephaloides</name>
    <dbReference type="NCBI Taxonomy" id="45428"/>
    <lineage>
        <taxon>Eukaryota</taxon>
        <taxon>Fungi</taxon>
        <taxon>Dikarya</taxon>
        <taxon>Ascomycota</taxon>
        <taxon>Pezizomycotina</taxon>
        <taxon>Leotiomycetes</taxon>
        <taxon>Helotiales</taxon>
        <taxon>Helotiales incertae sedis</taxon>
        <taxon>Amylocarpus</taxon>
    </lineage>
</organism>
<dbReference type="PROSITE" id="PS50280">
    <property type="entry name" value="SET"/>
    <property type="match status" value="1"/>
</dbReference>
<sequence>VTVLSSPGRALGLFAQSDIPAGSIVLYQPPLLLVLDAIASVDIPPPALRASQSPRMEKLDGLCGYRREEWESTERGILWSNGFGVLSGATTRVFDRISRANHSCLPNSRFVWCDAPAGGSGGREEEGEVGRMMLFSTFDLMVGEEITVDYGHGVQGLRKWYGFECVCGGCDG</sequence>
<dbReference type="EMBL" id="MU251883">
    <property type="protein sequence ID" value="KAG9228658.1"/>
    <property type="molecule type" value="Genomic_DNA"/>
</dbReference>
<proteinExistence type="predicted"/>
<feature type="non-terminal residue" evidence="2">
    <location>
        <position position="172"/>
    </location>
</feature>
<evidence type="ECO:0000313" key="3">
    <source>
        <dbReference type="Proteomes" id="UP000824998"/>
    </source>
</evidence>
<accession>A0A9P8BZK2</accession>
<reference evidence="2" key="1">
    <citation type="journal article" date="2021" name="IMA Fungus">
        <title>Genomic characterization of three marine fungi, including Emericellopsis atlantica sp. nov. with signatures of a generalist lifestyle and marine biomass degradation.</title>
        <authorList>
            <person name="Hagestad O.C."/>
            <person name="Hou L."/>
            <person name="Andersen J.H."/>
            <person name="Hansen E.H."/>
            <person name="Altermark B."/>
            <person name="Li C."/>
            <person name="Kuhnert E."/>
            <person name="Cox R.J."/>
            <person name="Crous P.W."/>
            <person name="Spatafora J.W."/>
            <person name="Lail K."/>
            <person name="Amirebrahimi M."/>
            <person name="Lipzen A."/>
            <person name="Pangilinan J."/>
            <person name="Andreopoulos W."/>
            <person name="Hayes R.D."/>
            <person name="Ng V."/>
            <person name="Grigoriev I.V."/>
            <person name="Jackson S.A."/>
            <person name="Sutton T.D.S."/>
            <person name="Dobson A.D.W."/>
            <person name="Rama T."/>
        </authorList>
    </citation>
    <scope>NUCLEOTIDE SEQUENCE</scope>
    <source>
        <strain evidence="2">TRa018bII</strain>
    </source>
</reference>
<feature type="non-terminal residue" evidence="2">
    <location>
        <position position="1"/>
    </location>
</feature>
<protein>
    <recommendedName>
        <fullName evidence="1">SET domain-containing protein</fullName>
    </recommendedName>
</protein>
<dbReference type="InterPro" id="IPR001214">
    <property type="entry name" value="SET_dom"/>
</dbReference>
<evidence type="ECO:0000259" key="1">
    <source>
        <dbReference type="PROSITE" id="PS50280"/>
    </source>
</evidence>
<gene>
    <name evidence="2" type="ORF">BJ875DRAFT_353011</name>
</gene>
<keyword evidence="3" id="KW-1185">Reference proteome</keyword>
<dbReference type="PANTHER" id="PTHR47332">
    <property type="entry name" value="SET DOMAIN-CONTAINING PROTEIN 5"/>
    <property type="match status" value="1"/>
</dbReference>
<dbReference type="Gene3D" id="2.170.270.10">
    <property type="entry name" value="SET domain"/>
    <property type="match status" value="1"/>
</dbReference>
<feature type="domain" description="SET" evidence="1">
    <location>
        <begin position="1"/>
        <end position="151"/>
    </location>
</feature>
<dbReference type="InterPro" id="IPR053185">
    <property type="entry name" value="SET_domain_protein"/>
</dbReference>
<dbReference type="OrthoDB" id="265717at2759"/>
<dbReference type="InterPro" id="IPR046341">
    <property type="entry name" value="SET_dom_sf"/>
</dbReference>
<name>A0A9P8BZK2_9HELO</name>
<dbReference type="Pfam" id="PF00856">
    <property type="entry name" value="SET"/>
    <property type="match status" value="1"/>
</dbReference>
<evidence type="ECO:0000313" key="2">
    <source>
        <dbReference type="EMBL" id="KAG9228658.1"/>
    </source>
</evidence>
<dbReference type="Proteomes" id="UP000824998">
    <property type="component" value="Unassembled WGS sequence"/>
</dbReference>